<evidence type="ECO:0000313" key="2">
    <source>
        <dbReference type="EMBL" id="WFT73423.1"/>
    </source>
</evidence>
<sequence length="272" mass="30470">MNWLDGKLIGVAADRSAESLRNLIQKKGGKPVVYPIQGKQTLNEQTSQQNIKDFLFEPFDWAIITTGIGAKTLADSSVEVGLYSSFIEKLNETRVAIRGKKTLNWCKSNAVQVSLVSEDGTMESILKTFADEQIDRKQTQVFLQVYSQDDAKLKEELEKAGCHVYLSQPYSYEEPIPEVLHNLKNAIITQSLDAVVFTSKTQVNNLFGKSRDKHEIIQAFNDKVLAVAVGKVTANELNRNGVLNVLKPDQPKMGPMVVALERYVRQIALYNH</sequence>
<organism evidence="2 3">
    <name type="scientific">Halobacillus naozhouensis</name>
    <dbReference type="NCBI Taxonomy" id="554880"/>
    <lineage>
        <taxon>Bacteria</taxon>
        <taxon>Bacillati</taxon>
        <taxon>Bacillota</taxon>
        <taxon>Bacilli</taxon>
        <taxon>Bacillales</taxon>
        <taxon>Bacillaceae</taxon>
        <taxon>Halobacillus</taxon>
    </lineage>
</organism>
<dbReference type="EC" id="4.2.1.75" evidence="2"/>
<proteinExistence type="predicted"/>
<dbReference type="InterPro" id="IPR003754">
    <property type="entry name" value="4pyrrol_synth_uPrphyn_synth"/>
</dbReference>
<dbReference type="InterPro" id="IPR039793">
    <property type="entry name" value="UROS/Hem4"/>
</dbReference>
<dbReference type="Pfam" id="PF02602">
    <property type="entry name" value="HEM4"/>
    <property type="match status" value="1"/>
</dbReference>
<dbReference type="SUPFAM" id="SSF69618">
    <property type="entry name" value="HemD-like"/>
    <property type="match status" value="1"/>
</dbReference>
<dbReference type="Proteomes" id="UP001221597">
    <property type="component" value="Chromosome"/>
</dbReference>
<evidence type="ECO:0000313" key="3">
    <source>
        <dbReference type="Proteomes" id="UP001221597"/>
    </source>
</evidence>
<dbReference type="RefSeq" id="WP_283075434.1">
    <property type="nucleotide sequence ID" value="NZ_CP121671.1"/>
</dbReference>
<name>A0ABY8ITP0_9BACI</name>
<feature type="domain" description="Tetrapyrrole biosynthesis uroporphyrinogen III synthase" evidence="1">
    <location>
        <begin position="20"/>
        <end position="257"/>
    </location>
</feature>
<dbReference type="CDD" id="cd06578">
    <property type="entry name" value="HemD"/>
    <property type="match status" value="1"/>
</dbReference>
<dbReference type="PANTHER" id="PTHR40082">
    <property type="entry name" value="BLR5956 PROTEIN"/>
    <property type="match status" value="1"/>
</dbReference>
<dbReference type="GO" id="GO:0004852">
    <property type="term" value="F:uroporphyrinogen-III synthase activity"/>
    <property type="evidence" value="ECO:0007669"/>
    <property type="project" value="UniProtKB-EC"/>
</dbReference>
<reference evidence="2 3" key="1">
    <citation type="submission" date="2023-04" db="EMBL/GenBank/DDBJ databases">
        <title>Genome sequence of Halobacillus naozhouensis KACC 21980.</title>
        <authorList>
            <person name="Kim S."/>
            <person name="Heo J."/>
            <person name="Kwon S.-W."/>
        </authorList>
    </citation>
    <scope>NUCLEOTIDE SEQUENCE [LARGE SCALE GENOMIC DNA]</scope>
    <source>
        <strain evidence="2 3">KCTC 13234</strain>
    </source>
</reference>
<dbReference type="NCBIfam" id="NF004584">
    <property type="entry name" value="PRK05928.2-1"/>
    <property type="match status" value="1"/>
</dbReference>
<protein>
    <submittedName>
        <fullName evidence="2">Uroporphyrinogen-III synthase</fullName>
        <ecNumber evidence="2">4.2.1.75</ecNumber>
    </submittedName>
</protein>
<dbReference type="PANTHER" id="PTHR40082:SF1">
    <property type="entry name" value="BLR5956 PROTEIN"/>
    <property type="match status" value="1"/>
</dbReference>
<evidence type="ECO:0000259" key="1">
    <source>
        <dbReference type="Pfam" id="PF02602"/>
    </source>
</evidence>
<gene>
    <name evidence="2" type="ORF">P9989_13600</name>
</gene>
<dbReference type="EMBL" id="CP121671">
    <property type="protein sequence ID" value="WFT73423.1"/>
    <property type="molecule type" value="Genomic_DNA"/>
</dbReference>
<accession>A0ABY8ITP0</accession>
<dbReference type="InterPro" id="IPR036108">
    <property type="entry name" value="4pyrrol_syn_uPrphyn_synt_sf"/>
</dbReference>
<dbReference type="Gene3D" id="3.40.50.10090">
    <property type="match status" value="2"/>
</dbReference>
<keyword evidence="2" id="KW-0456">Lyase</keyword>
<keyword evidence="3" id="KW-1185">Reference proteome</keyword>